<dbReference type="InterPro" id="IPR017452">
    <property type="entry name" value="GPCR_Rhodpsn_7TM"/>
</dbReference>
<feature type="transmembrane region" description="Helical" evidence="15">
    <location>
        <begin position="178"/>
        <end position="201"/>
    </location>
</feature>
<keyword evidence="5 13" id="KW-0297">G-protein coupled receptor</keyword>
<feature type="transmembrane region" description="Helical" evidence="15">
    <location>
        <begin position="90"/>
        <end position="111"/>
    </location>
</feature>
<dbReference type="AlphaFoldDB" id="A0A4U5MGY8"/>
<dbReference type="PROSITE" id="PS00237">
    <property type="entry name" value="G_PROTEIN_RECEP_F1_1"/>
    <property type="match status" value="1"/>
</dbReference>
<keyword evidence="4 15" id="KW-1133">Transmembrane helix</keyword>
<dbReference type="EMBL" id="AZBU02000008">
    <property type="protein sequence ID" value="TKR68263.1"/>
    <property type="molecule type" value="Genomic_DNA"/>
</dbReference>
<evidence type="ECO:0000256" key="12">
    <source>
        <dbReference type="ARBA" id="ARBA00023288"/>
    </source>
</evidence>
<dbReference type="PRINTS" id="PR00237">
    <property type="entry name" value="GPCRRHODOPSN"/>
</dbReference>
<dbReference type="SUPFAM" id="SSF81321">
    <property type="entry name" value="Family A G protein-coupled receptor-like"/>
    <property type="match status" value="1"/>
</dbReference>
<keyword evidence="11 13" id="KW-0807">Transducer</keyword>
<keyword evidence="18" id="KW-1185">Reference proteome</keyword>
<evidence type="ECO:0000256" key="7">
    <source>
        <dbReference type="ARBA" id="ARBA00023139"/>
    </source>
</evidence>
<evidence type="ECO:0000313" key="18">
    <source>
        <dbReference type="Proteomes" id="UP000298663"/>
    </source>
</evidence>
<name>A0A4U5MGY8_STECR</name>
<dbReference type="SMART" id="SM01381">
    <property type="entry name" value="7TM_GPCR_Srsx"/>
    <property type="match status" value="1"/>
</dbReference>
<feature type="transmembrane region" description="Helical" evidence="15">
    <location>
        <begin position="53"/>
        <end position="84"/>
    </location>
</feature>
<feature type="transmembrane region" description="Helical" evidence="15">
    <location>
        <begin position="132"/>
        <end position="154"/>
    </location>
</feature>
<dbReference type="PANTHER" id="PTHR24238">
    <property type="entry name" value="G-PROTEIN COUPLED RECEPTOR"/>
    <property type="match status" value="1"/>
</dbReference>
<keyword evidence="10" id="KW-0325">Glycoprotein</keyword>
<comment type="similarity">
    <text evidence="13">Belongs to the G-protein coupled receptor 1 family.</text>
</comment>
<dbReference type="CDD" id="cd14993">
    <property type="entry name" value="7tmA_CCKR-like"/>
    <property type="match status" value="1"/>
</dbReference>
<dbReference type="PRINTS" id="PR01822">
    <property type="entry name" value="CCYSTOKININR"/>
</dbReference>
<feature type="compositionally biased region" description="Basic and acidic residues" evidence="14">
    <location>
        <begin position="455"/>
        <end position="464"/>
    </location>
</feature>
<evidence type="ECO:0000256" key="3">
    <source>
        <dbReference type="ARBA" id="ARBA00022692"/>
    </source>
</evidence>
<evidence type="ECO:0000256" key="13">
    <source>
        <dbReference type="RuleBase" id="RU000688"/>
    </source>
</evidence>
<feature type="transmembrane region" description="Helical" evidence="15">
    <location>
        <begin position="16"/>
        <end position="41"/>
    </location>
</feature>
<comment type="caution">
    <text evidence="17">The sequence shown here is derived from an EMBL/GenBank/DDBJ whole genome shotgun (WGS) entry which is preliminary data.</text>
</comment>
<evidence type="ECO:0000256" key="11">
    <source>
        <dbReference type="ARBA" id="ARBA00023224"/>
    </source>
</evidence>
<comment type="subcellular location">
    <subcellularLocation>
        <location evidence="1">Cell membrane</location>
        <topology evidence="1">Multi-pass membrane protein</topology>
    </subcellularLocation>
</comment>
<evidence type="ECO:0000313" key="17">
    <source>
        <dbReference type="EMBL" id="TKR68263.1"/>
    </source>
</evidence>
<evidence type="ECO:0000256" key="1">
    <source>
        <dbReference type="ARBA" id="ARBA00004651"/>
    </source>
</evidence>
<dbReference type="Proteomes" id="UP000298663">
    <property type="component" value="Unassembled WGS sequence"/>
</dbReference>
<keyword evidence="12" id="KW-0449">Lipoprotein</keyword>
<gene>
    <name evidence="17" type="ORF">L596_024265</name>
</gene>
<dbReference type="InterPro" id="IPR000276">
    <property type="entry name" value="GPCR_Rhodpsn"/>
</dbReference>
<dbReference type="PROSITE" id="PS50262">
    <property type="entry name" value="G_PROTEIN_RECEP_F1_2"/>
    <property type="match status" value="1"/>
</dbReference>
<keyword evidence="9 13" id="KW-0675">Receptor</keyword>
<evidence type="ECO:0000256" key="5">
    <source>
        <dbReference type="ARBA" id="ARBA00023040"/>
    </source>
</evidence>
<keyword evidence="3 13" id="KW-0812">Transmembrane</keyword>
<dbReference type="STRING" id="34508.A0A4U5MGY8"/>
<keyword evidence="7" id="KW-0564">Palmitate</keyword>
<reference evidence="17 18" key="2">
    <citation type="journal article" date="2019" name="G3 (Bethesda)">
        <title>Hybrid Assembly of the Genome of the Entomopathogenic Nematode Steinernema carpocapsae Identifies the X-Chromosome.</title>
        <authorList>
            <person name="Serra L."/>
            <person name="Macchietto M."/>
            <person name="Macias-Munoz A."/>
            <person name="McGill C.J."/>
            <person name="Rodriguez I.M."/>
            <person name="Rodriguez B."/>
            <person name="Murad R."/>
            <person name="Mortazavi A."/>
        </authorList>
    </citation>
    <scope>NUCLEOTIDE SEQUENCE [LARGE SCALE GENOMIC DNA]</scope>
    <source>
        <strain evidence="17 18">ALL</strain>
    </source>
</reference>
<keyword evidence="2" id="KW-1003">Cell membrane</keyword>
<dbReference type="OrthoDB" id="10037617at2759"/>
<evidence type="ECO:0000256" key="10">
    <source>
        <dbReference type="ARBA" id="ARBA00023180"/>
    </source>
</evidence>
<reference evidence="17 18" key="1">
    <citation type="journal article" date="2015" name="Genome Biol.">
        <title>Comparative genomics of Steinernema reveals deeply conserved gene regulatory networks.</title>
        <authorList>
            <person name="Dillman A.R."/>
            <person name="Macchietto M."/>
            <person name="Porter C.F."/>
            <person name="Rogers A."/>
            <person name="Williams B."/>
            <person name="Antoshechkin I."/>
            <person name="Lee M.M."/>
            <person name="Goodwin Z."/>
            <person name="Lu X."/>
            <person name="Lewis E.E."/>
            <person name="Goodrich-Blair H."/>
            <person name="Stock S.P."/>
            <person name="Adams B.J."/>
            <person name="Sternberg P.W."/>
            <person name="Mortazavi A."/>
        </authorList>
    </citation>
    <scope>NUCLEOTIDE SEQUENCE [LARGE SCALE GENOMIC DNA]</scope>
    <source>
        <strain evidence="17 18">ALL</strain>
    </source>
</reference>
<evidence type="ECO:0000256" key="15">
    <source>
        <dbReference type="SAM" id="Phobius"/>
    </source>
</evidence>
<dbReference type="GO" id="GO:0005886">
    <property type="term" value="C:plasma membrane"/>
    <property type="evidence" value="ECO:0007669"/>
    <property type="project" value="UniProtKB-SubCell"/>
</dbReference>
<dbReference type="Pfam" id="PF00001">
    <property type="entry name" value="7tm_1"/>
    <property type="match status" value="1"/>
</dbReference>
<sequence>MLWEDDCRFRPSTENYVVIVAFVIIFCLSVIGNSIVIVVIVQQRTMRSITNLYLLNLAITDLLLSVVCMPPTLVSSVVYCWMFGDLMCKVLAYLQPAVVTASAYTLASIAIERYYAICQPLHSRVWATKSHAYMMISIVWVISLVSNIPMLFMYELRTYGQNGLNCAPRYNAIVHFGYQIYMTAVLLMVPLVMMTVLYGIVISSLKTGIKIEISNVGSTLESESRNSLDEAEENEDQSYHWSMIRRLRGTFRRAKTSLSLHRPFKSLRAPAPKTSSAAKRPPIYKALERKMITKSESTPYAVEQSLRSTHSEKNVIAKQRVIKMLVVIVIIFFCCWTPSYIWWLLLTAQDSFGSFNVWNSDLNTVITILTYLSSCTNPITYCFLNQKFRTALLLTFGCRRKNSIRGHFQKVYMPPQNPPNGHLLKQSHGLAPGNEGHRATINRSVSTSSNLMAKMRGENPDDADIRRNSASMIARKSLVDREESAGFVISTNNNTIQNLPKSTIVVERSKESIF</sequence>
<evidence type="ECO:0000256" key="6">
    <source>
        <dbReference type="ARBA" id="ARBA00023136"/>
    </source>
</evidence>
<proteinExistence type="inferred from homology"/>
<evidence type="ECO:0000259" key="16">
    <source>
        <dbReference type="PROSITE" id="PS50262"/>
    </source>
</evidence>
<keyword evidence="8" id="KW-1015">Disulfide bond</keyword>
<protein>
    <recommendedName>
        <fullName evidence="16">G-protein coupled receptors family 1 profile domain-containing protein</fullName>
    </recommendedName>
</protein>
<feature type="region of interest" description="Disordered" evidence="14">
    <location>
        <begin position="445"/>
        <end position="464"/>
    </location>
</feature>
<accession>A0A4U5MGY8</accession>
<dbReference type="GO" id="GO:0008188">
    <property type="term" value="F:neuropeptide receptor activity"/>
    <property type="evidence" value="ECO:0007669"/>
    <property type="project" value="TreeGrafter"/>
</dbReference>
<evidence type="ECO:0000256" key="8">
    <source>
        <dbReference type="ARBA" id="ARBA00023157"/>
    </source>
</evidence>
<dbReference type="PANTHER" id="PTHR24238:SF75">
    <property type="entry name" value="CHOLECYSTOKININ-LIKE RECEPTOR AT 17D1-RELATED"/>
    <property type="match status" value="1"/>
</dbReference>
<keyword evidence="6 15" id="KW-0472">Membrane</keyword>
<evidence type="ECO:0000256" key="2">
    <source>
        <dbReference type="ARBA" id="ARBA00022475"/>
    </source>
</evidence>
<evidence type="ECO:0000256" key="14">
    <source>
        <dbReference type="SAM" id="MobiDB-lite"/>
    </source>
</evidence>
<dbReference type="InterPro" id="IPR009126">
    <property type="entry name" value="Cholcskin_rcpt"/>
</dbReference>
<evidence type="ECO:0000256" key="4">
    <source>
        <dbReference type="ARBA" id="ARBA00022989"/>
    </source>
</evidence>
<feature type="transmembrane region" description="Helical" evidence="15">
    <location>
        <begin position="321"/>
        <end position="345"/>
    </location>
</feature>
<evidence type="ECO:0000256" key="9">
    <source>
        <dbReference type="ARBA" id="ARBA00023170"/>
    </source>
</evidence>
<feature type="transmembrane region" description="Helical" evidence="15">
    <location>
        <begin position="365"/>
        <end position="384"/>
    </location>
</feature>
<dbReference type="Gene3D" id="1.20.1070.10">
    <property type="entry name" value="Rhodopsin 7-helix transmembrane proteins"/>
    <property type="match status" value="1"/>
</dbReference>
<feature type="domain" description="G-protein coupled receptors family 1 profile" evidence="16">
    <location>
        <begin position="32"/>
        <end position="381"/>
    </location>
</feature>
<organism evidence="17 18">
    <name type="scientific">Steinernema carpocapsae</name>
    <name type="common">Entomopathogenic nematode</name>
    <dbReference type="NCBI Taxonomy" id="34508"/>
    <lineage>
        <taxon>Eukaryota</taxon>
        <taxon>Metazoa</taxon>
        <taxon>Ecdysozoa</taxon>
        <taxon>Nematoda</taxon>
        <taxon>Chromadorea</taxon>
        <taxon>Rhabditida</taxon>
        <taxon>Tylenchina</taxon>
        <taxon>Panagrolaimomorpha</taxon>
        <taxon>Strongyloidoidea</taxon>
        <taxon>Steinernematidae</taxon>
        <taxon>Steinernema</taxon>
    </lineage>
</organism>